<evidence type="ECO:0000256" key="6">
    <source>
        <dbReference type="ARBA" id="ARBA00023004"/>
    </source>
</evidence>
<dbReference type="GO" id="GO:0020037">
    <property type="term" value="F:heme binding"/>
    <property type="evidence" value="ECO:0007669"/>
    <property type="project" value="InterPro"/>
</dbReference>
<dbReference type="InterPro" id="IPR017972">
    <property type="entry name" value="Cyt_P450_CS"/>
</dbReference>
<keyword evidence="9" id="KW-1133">Transmembrane helix</keyword>
<dbReference type="STRING" id="4081.A0A3Q7INT0"/>
<dbReference type="InterPro" id="IPR052306">
    <property type="entry name" value="CYP450_71D"/>
</dbReference>
<evidence type="ECO:0000313" key="10">
    <source>
        <dbReference type="EnsemblPlants" id="Solyc10g087010.2.1"/>
    </source>
</evidence>
<dbReference type="PANTHER" id="PTHR47953">
    <property type="entry name" value="OS08G0105600 PROTEIN"/>
    <property type="match status" value="1"/>
</dbReference>
<evidence type="ECO:0000256" key="4">
    <source>
        <dbReference type="ARBA" id="ARBA00022723"/>
    </source>
</evidence>
<keyword evidence="9" id="KW-0472">Membrane</keyword>
<evidence type="ECO:0000256" key="5">
    <source>
        <dbReference type="ARBA" id="ARBA00023002"/>
    </source>
</evidence>
<dbReference type="InterPro" id="IPR002401">
    <property type="entry name" value="Cyt_P450_E_grp-I"/>
</dbReference>
<dbReference type="PRINTS" id="PR00463">
    <property type="entry name" value="EP450I"/>
</dbReference>
<dbReference type="Pfam" id="PF00067">
    <property type="entry name" value="p450"/>
    <property type="match status" value="5"/>
</dbReference>
<dbReference type="PROSITE" id="PS00086">
    <property type="entry name" value="CYTOCHROME_P450"/>
    <property type="match status" value="3"/>
</dbReference>
<dbReference type="InterPro" id="IPR036396">
    <property type="entry name" value="Cyt_P450_sf"/>
</dbReference>
<dbReference type="Gramene" id="Solyc10g087010.2.1">
    <property type="protein sequence ID" value="Solyc10g087010.2.1"/>
    <property type="gene ID" value="Solyc10g087010.2"/>
</dbReference>
<dbReference type="InterPro" id="IPR001128">
    <property type="entry name" value="Cyt_P450"/>
</dbReference>
<sequence length="1711" mass="193510">MDLQFSFNFIFLILFLSFLYLLLVELKKSRNLNKKLPPGPWKLPIIGSIHHLALEDGLPHHALTKLGKKHGPLMHLQLGEISTIVVSSMEMAREVMKIHDLAFASRPKLVSLDIILYKSTDIAFCSYGDYWRQMRKICVLELFTAKNVRSFSSIRREEGSNLVQFIRSSTRGEPINVTKQISWYESSITCKAAFGELLKDQEKFIGIVRELAELTGGFSVANIFPSIKILHVLSGVRSRILKVHENVDAIVEDIISDHKRNIASGKRGNGAFGGEDLVDVLLRLMESGALKIPITNDNIKAIMIDLFSAGTETSTTTTIWAMTEMIRNPSVLAKAQTEVREAFKGKETSNEDVIERLKYLKQVVKETFRLHPPLPLLIPRECREETNINGYTIPLKTRVVVNVYSMGRDPKYWEDAESFIPERFEGSSVDFMGNNFEYLPFGAGRRICPGITFGLINVYLPLANLLYHFDWKLPHGVKLEDVDMNEFSGITAARKSPWKLPFIGSIHHLALEGGLPHHALTNLGKKHGPFMHLHLGEISTIIVSSMDMAREVLKTHDLAFASRPKFLALDIICYKSTDIAFSPYGDYWRQMRKVCVLELLTTKNVRSFSSIRRDEASRLVQFIRSSTCREPINVTERILWYQSSITCKTAFGELLKDQEKFIELVKELVELASGFSVADIFPSIKILHVLSGLRNRILKIHKNVDAIVEDTINEHKKNLACGKRGNGAFGGEDLVDVLLRLMESGELKIPITNDNIKAIMIDLFAAGSETSATTTIWAMTEMMRNPNVLAKVQAEVREAFKGKETFDFDEDDIEELKYLKQIVKETLRLHPPVPLLVPRECREETNINGYTIPLKTRVMVNVYAMGRDPKYWDDAESFIPERFDGSSVDFMGNNFEYLPFGAGRRMCPGMSFGLINVYLPLAKLLYHFNWKLPDGLKPKDVDITEFSGITAARKSPWKLPFIGSVHHLALEGGLPHHALTNLGKKYGPFMHLQVGEISTVVVSSMDMAREVLKTHDLAFASRHKILAFDIILYKSTDIGFCSYGDYWRQMRKVCVLELLTTKNVRSFSSIRRDEASRLVQFIRSSTCGEPINVTERISWYQSSITCKTAFGELLKDQEKFLGILREFTEVAGGFSTADIFPSIKILQVLSGLKSRILKFHKNVDVIVEDVINEHKKNLASGKKGNGAFGGENLVDVLLRLKESGELKIPITNDNIKAIIIVREAFKGKEEIFNEDVIEELKYLKQVVKETLRLHPPLPLLIPRECREETNINGYTIPLKTRVVVNVYSMGRDPKYWEDAESFIPERFEGSSVDFMGNNFEYLPFGSGRRMCPALSFGLINVYLPLANLLYHFDWKLPDCVKLEDMDMNENLNKKLPPGPWKLPFIGSVHHLALEGGLPHHALTKLGKKHGPFMHLQLGEISTIIVSSMDMARESTDIAFCPYGDYWRQMHKVCVLELLTTKNVRSFSSIRQDEASRLVQFIRSSRCGEPINVTERILWYQSSITCKTTFVELLKDQEKFLGILRELMEVAGGFSMADIFPSIKILQVLSGLKSRILKVHKNVDVIVEDVINEHKKNIASGTKGNGAFGGEDLVDVLLRLIESGGLKIPITNDNIKAIMIDLFVAGSETSGTTTIWAMSEMMRKPSVLAKAQAEIREAFKGKETFDFDEDVIEELKYLKQVVKETLRLHPSVPLLVPENAEKKQTSTVTLSH</sequence>
<keyword evidence="7" id="KW-0503">Monooxygenase</keyword>
<keyword evidence="5" id="KW-0560">Oxidoreductase</keyword>
<reference evidence="10" key="2">
    <citation type="submission" date="2019-01" db="UniProtKB">
        <authorList>
            <consortium name="EnsemblPlants"/>
        </authorList>
    </citation>
    <scope>IDENTIFICATION</scope>
    <source>
        <strain evidence="10">cv. Heinz 1706</strain>
    </source>
</reference>
<dbReference type="OMA" id="WSNAESF"/>
<dbReference type="GO" id="GO:0004497">
    <property type="term" value="F:monooxygenase activity"/>
    <property type="evidence" value="ECO:0007669"/>
    <property type="project" value="UniProtKB-KW"/>
</dbReference>
<protein>
    <recommendedName>
        <fullName evidence="12">Cytochrome P450</fullName>
    </recommendedName>
</protein>
<name>A0A3Q7INT0_SOLLC</name>
<organism evidence="10">
    <name type="scientific">Solanum lycopersicum</name>
    <name type="common">Tomato</name>
    <name type="synonym">Lycopersicon esculentum</name>
    <dbReference type="NCBI Taxonomy" id="4081"/>
    <lineage>
        <taxon>Eukaryota</taxon>
        <taxon>Viridiplantae</taxon>
        <taxon>Streptophyta</taxon>
        <taxon>Embryophyta</taxon>
        <taxon>Tracheophyta</taxon>
        <taxon>Spermatophyta</taxon>
        <taxon>Magnoliopsida</taxon>
        <taxon>eudicotyledons</taxon>
        <taxon>Gunneridae</taxon>
        <taxon>Pentapetalae</taxon>
        <taxon>asterids</taxon>
        <taxon>lamiids</taxon>
        <taxon>Solanales</taxon>
        <taxon>Solanaceae</taxon>
        <taxon>Solanoideae</taxon>
        <taxon>Solaneae</taxon>
        <taxon>Solanum</taxon>
        <taxon>Solanum subgen. Lycopersicon</taxon>
    </lineage>
</organism>
<dbReference type="PRINTS" id="PR00385">
    <property type="entry name" value="P450"/>
</dbReference>
<comment type="similarity">
    <text evidence="2">Belongs to the cytochrome P450 family.</text>
</comment>
<evidence type="ECO:0000256" key="1">
    <source>
        <dbReference type="ARBA" id="ARBA00001971"/>
    </source>
</evidence>
<evidence type="ECO:0000256" key="9">
    <source>
        <dbReference type="SAM" id="Phobius"/>
    </source>
</evidence>
<evidence type="ECO:0000256" key="2">
    <source>
        <dbReference type="ARBA" id="ARBA00010617"/>
    </source>
</evidence>
<dbReference type="SUPFAM" id="SSF48264">
    <property type="entry name" value="Cytochrome P450"/>
    <property type="match status" value="4"/>
</dbReference>
<dbReference type="GO" id="GO:0005506">
    <property type="term" value="F:iron ion binding"/>
    <property type="evidence" value="ECO:0007669"/>
    <property type="project" value="InterPro"/>
</dbReference>
<feature type="transmembrane region" description="Helical" evidence="9">
    <location>
        <begin position="6"/>
        <end position="26"/>
    </location>
</feature>
<keyword evidence="6 8" id="KW-0408">Iron</keyword>
<keyword evidence="4 8" id="KW-0479">Metal-binding</keyword>
<dbReference type="GO" id="GO:0016705">
    <property type="term" value="F:oxidoreductase activity, acting on paired donors, with incorporation or reduction of molecular oxygen"/>
    <property type="evidence" value="ECO:0007669"/>
    <property type="project" value="InterPro"/>
</dbReference>
<dbReference type="FunFam" id="1.10.630.10:FF:000126">
    <property type="entry name" value="Predicted protein"/>
    <property type="match status" value="1"/>
</dbReference>
<feature type="binding site" description="axial binding residue" evidence="8">
    <location>
        <position position="907"/>
    </location>
    <ligand>
        <name>heme</name>
        <dbReference type="ChEBI" id="CHEBI:30413"/>
    </ligand>
    <ligandPart>
        <name>Fe</name>
        <dbReference type="ChEBI" id="CHEBI:18248"/>
    </ligandPart>
</feature>
<evidence type="ECO:0008006" key="12">
    <source>
        <dbReference type="Google" id="ProtNLM"/>
    </source>
</evidence>
<accession>A0A3Q7INT0</accession>
<dbReference type="Gene3D" id="1.10.630.10">
    <property type="entry name" value="Cytochrome P450"/>
    <property type="match status" value="5"/>
</dbReference>
<dbReference type="Proteomes" id="UP000004994">
    <property type="component" value="Chromosome 10"/>
</dbReference>
<dbReference type="PaxDb" id="4081-Solyc10g087010.1.1"/>
<proteinExistence type="inferred from homology"/>
<evidence type="ECO:0000256" key="8">
    <source>
        <dbReference type="PIRSR" id="PIRSR602401-1"/>
    </source>
</evidence>
<keyword evidence="9" id="KW-0812">Transmembrane</keyword>
<dbReference type="CDD" id="cd11072">
    <property type="entry name" value="CYP71-like"/>
    <property type="match status" value="3"/>
</dbReference>
<keyword evidence="3 8" id="KW-0349">Heme</keyword>
<comment type="cofactor">
    <cofactor evidence="1 8">
        <name>heme</name>
        <dbReference type="ChEBI" id="CHEBI:30413"/>
    </cofactor>
</comment>
<evidence type="ECO:0000256" key="7">
    <source>
        <dbReference type="ARBA" id="ARBA00023033"/>
    </source>
</evidence>
<dbReference type="EnsemblPlants" id="Solyc10g087010.2.1">
    <property type="protein sequence ID" value="Solyc10g087010.2.1"/>
    <property type="gene ID" value="Solyc10g087010.2"/>
</dbReference>
<dbReference type="InParanoid" id="A0A3Q7INT0"/>
<keyword evidence="11" id="KW-1185">Reference proteome</keyword>
<dbReference type="PANTHER" id="PTHR47953:SF17">
    <property type="entry name" value="CYTOCHROME P450"/>
    <property type="match status" value="1"/>
</dbReference>
<evidence type="ECO:0000256" key="3">
    <source>
        <dbReference type="ARBA" id="ARBA00022617"/>
    </source>
</evidence>
<evidence type="ECO:0000313" key="11">
    <source>
        <dbReference type="Proteomes" id="UP000004994"/>
    </source>
</evidence>
<reference evidence="10" key="1">
    <citation type="journal article" date="2012" name="Nature">
        <title>The tomato genome sequence provides insights into fleshy fruit evolution.</title>
        <authorList>
            <consortium name="Tomato Genome Consortium"/>
        </authorList>
    </citation>
    <scope>NUCLEOTIDE SEQUENCE [LARGE SCALE GENOMIC DNA]</scope>
    <source>
        <strain evidence="10">cv. Heinz 1706</strain>
    </source>
</reference>
<dbReference type="FunFam" id="1.10.630.10:FF:000043">
    <property type="entry name" value="Cytochrome P450 99A2"/>
    <property type="match status" value="2"/>
</dbReference>